<keyword evidence="4 8" id="KW-0812">Transmembrane</keyword>
<dbReference type="InterPro" id="IPR036942">
    <property type="entry name" value="Beta-barrel_TonB_sf"/>
</dbReference>
<dbReference type="InterPro" id="IPR041700">
    <property type="entry name" value="OMP_b-brl_3"/>
</dbReference>
<feature type="domain" description="Outer membrane protein beta-barrel" evidence="11">
    <location>
        <begin position="356"/>
        <end position="770"/>
    </location>
</feature>
<dbReference type="PANTHER" id="PTHR30069:SF29">
    <property type="entry name" value="HEMOGLOBIN AND HEMOGLOBIN-HAPTOGLOBIN-BINDING PROTEIN 1-RELATED"/>
    <property type="match status" value="1"/>
</dbReference>
<evidence type="ECO:0000256" key="8">
    <source>
        <dbReference type="PROSITE-ProRule" id="PRU01360"/>
    </source>
</evidence>
<dbReference type="InterPro" id="IPR039426">
    <property type="entry name" value="TonB-dep_rcpt-like"/>
</dbReference>
<dbReference type="Gene3D" id="2.170.130.10">
    <property type="entry name" value="TonB-dependent receptor, plug domain"/>
    <property type="match status" value="1"/>
</dbReference>
<keyword evidence="3 8" id="KW-1134">Transmembrane beta strand</keyword>
<evidence type="ECO:0000256" key="5">
    <source>
        <dbReference type="ARBA" id="ARBA00022729"/>
    </source>
</evidence>
<comment type="similarity">
    <text evidence="8">Belongs to the TonB-dependent receptor family.</text>
</comment>
<comment type="subcellular location">
    <subcellularLocation>
        <location evidence="1 8">Cell outer membrane</location>
        <topology evidence="1 8">Multi-pass membrane protein</topology>
    </subcellularLocation>
</comment>
<accession>A0ABQ1U9B7</accession>
<dbReference type="Gene3D" id="2.40.170.20">
    <property type="entry name" value="TonB-dependent receptor, beta-barrel domain"/>
    <property type="match status" value="1"/>
</dbReference>
<dbReference type="InterPro" id="IPR037066">
    <property type="entry name" value="Plug_dom_sf"/>
</dbReference>
<reference evidence="13" key="1">
    <citation type="journal article" date="2019" name="Int. J. Syst. Evol. Microbiol.">
        <title>The Global Catalogue of Microorganisms (GCM) 10K type strain sequencing project: providing services to taxonomists for standard genome sequencing and annotation.</title>
        <authorList>
            <consortium name="The Broad Institute Genomics Platform"/>
            <consortium name="The Broad Institute Genome Sequencing Center for Infectious Disease"/>
            <person name="Wu L."/>
            <person name="Ma J."/>
        </authorList>
    </citation>
    <scope>NUCLEOTIDE SEQUENCE [LARGE SCALE GENOMIC DNA]</scope>
    <source>
        <strain evidence="13">CGMCC 1.15197</strain>
    </source>
</reference>
<feature type="domain" description="TonB-dependent receptor plug" evidence="10">
    <location>
        <begin position="107"/>
        <end position="196"/>
    </location>
</feature>
<evidence type="ECO:0000259" key="10">
    <source>
        <dbReference type="Pfam" id="PF07715"/>
    </source>
</evidence>
<name>A0ABQ1U9B7_9BACT</name>
<evidence type="ECO:0000256" key="2">
    <source>
        <dbReference type="ARBA" id="ARBA00022448"/>
    </source>
</evidence>
<keyword evidence="6 8" id="KW-0472">Membrane</keyword>
<evidence type="ECO:0000256" key="9">
    <source>
        <dbReference type="SAM" id="MobiDB-lite"/>
    </source>
</evidence>
<evidence type="ECO:0000256" key="1">
    <source>
        <dbReference type="ARBA" id="ARBA00004571"/>
    </source>
</evidence>
<gene>
    <name evidence="12" type="ORF">GCM10011383_24400</name>
</gene>
<keyword evidence="12" id="KW-0675">Receptor</keyword>
<evidence type="ECO:0000256" key="6">
    <source>
        <dbReference type="ARBA" id="ARBA00023136"/>
    </source>
</evidence>
<dbReference type="EMBL" id="BMHT01000004">
    <property type="protein sequence ID" value="GGF12276.1"/>
    <property type="molecule type" value="Genomic_DNA"/>
</dbReference>
<dbReference type="SUPFAM" id="SSF56935">
    <property type="entry name" value="Porins"/>
    <property type="match status" value="1"/>
</dbReference>
<dbReference type="Pfam" id="PF14905">
    <property type="entry name" value="OMP_b-brl_3"/>
    <property type="match status" value="1"/>
</dbReference>
<keyword evidence="7 8" id="KW-0998">Cell outer membrane</keyword>
<feature type="region of interest" description="Disordered" evidence="9">
    <location>
        <begin position="779"/>
        <end position="826"/>
    </location>
</feature>
<keyword evidence="2 8" id="KW-0813">Transport</keyword>
<evidence type="ECO:0000313" key="12">
    <source>
        <dbReference type="EMBL" id="GGF12276.1"/>
    </source>
</evidence>
<dbReference type="PANTHER" id="PTHR30069">
    <property type="entry name" value="TONB-DEPENDENT OUTER MEMBRANE RECEPTOR"/>
    <property type="match status" value="1"/>
</dbReference>
<keyword evidence="13" id="KW-1185">Reference proteome</keyword>
<evidence type="ECO:0000259" key="11">
    <source>
        <dbReference type="Pfam" id="PF14905"/>
    </source>
</evidence>
<dbReference type="Pfam" id="PF13620">
    <property type="entry name" value="CarboxypepD_reg"/>
    <property type="match status" value="1"/>
</dbReference>
<dbReference type="InterPro" id="IPR012910">
    <property type="entry name" value="Plug_dom"/>
</dbReference>
<proteinExistence type="inferred from homology"/>
<dbReference type="SUPFAM" id="SSF49464">
    <property type="entry name" value="Carboxypeptidase regulatory domain-like"/>
    <property type="match status" value="1"/>
</dbReference>
<evidence type="ECO:0000256" key="4">
    <source>
        <dbReference type="ARBA" id="ARBA00022692"/>
    </source>
</evidence>
<sequence length="826" mass="90260">MVDAATKKPVPFATVALINTATGKPVDGASCDDNGKFTISQVGAGTYQLQVSFLGYKTVTNGPLTVTERGGTLNQGTIALGATTQQLGEVVVQGQKQLIEEKVDRLVYNADQDVTAKGGDATDIMRKVPLLAVDLDGNVTLRGSSNVTVLINNKPSTIVASSVADALKQIPADLIQTVEVITSPSAKYDAEGSAGIINIVTKKNTLAGKTLNVDIGGGNRGASLNLNGNYRKGKMGFNLGGFGRSQYNVHGSFNNNQTIRSENGDLNTIQSADTRNRGLFGNYQLGWDYDITEKSSLTANIRYGVRNNITNQDNLLTETYSLTDYALLSSNARNVETKDLSGTVDANLTYTHTYAPQKELSILGLYSRNNRTNDFVADLLTNDDISQQRNNNESYNQESTIQVDYSTPLQKNQLLEFGGKGIFRQVNSHYTYYLTERATGAEQVDVNRPNNTLNYNQNITASYLSYTYTTQNKYTLKAGARYEYTFIDAHFSNNSEGQLSSIPNYGKLIPSLNLSKSFEKGQTIKLAYNRRIQRPGIQFLNPNTNSSNPTNITVGNPYLAPELTDNLELGFSTQLKAFYINASVFGRRSNNSITSVRDTFSLRTGDPVNPVLQQGIRTSYQNIGREDNYGINLFTNATFFSKWQIGGGIDLYYADLTNNVADPIYRASNSGWVISGRLNSSLTLPNDWTIQAFGGARGRQIQLQGYQGTFAFYNLGIRKQFNDKRGSFGISGENFANFPFVVRSELTSPILTQSTKTSFYNAGVRFNFSYRIGKIGVEQPRKRRRSIENDDIKGGDNGGGDVGGQPAAPQQAAPAAPSGGRRGARP</sequence>
<feature type="compositionally biased region" description="Low complexity" evidence="9">
    <location>
        <begin position="804"/>
        <end position="819"/>
    </location>
</feature>
<dbReference type="Pfam" id="PF07715">
    <property type="entry name" value="Plug"/>
    <property type="match status" value="1"/>
</dbReference>
<dbReference type="PROSITE" id="PS52016">
    <property type="entry name" value="TONB_DEPENDENT_REC_3"/>
    <property type="match status" value="1"/>
</dbReference>
<dbReference type="Gene3D" id="2.60.40.1120">
    <property type="entry name" value="Carboxypeptidase-like, regulatory domain"/>
    <property type="match status" value="1"/>
</dbReference>
<protein>
    <submittedName>
        <fullName evidence="12">TonB-dependent receptor</fullName>
    </submittedName>
</protein>
<comment type="caution">
    <text evidence="12">The sequence shown here is derived from an EMBL/GenBank/DDBJ whole genome shotgun (WGS) entry which is preliminary data.</text>
</comment>
<dbReference type="Proteomes" id="UP000632273">
    <property type="component" value="Unassembled WGS sequence"/>
</dbReference>
<evidence type="ECO:0000256" key="7">
    <source>
        <dbReference type="ARBA" id="ARBA00023237"/>
    </source>
</evidence>
<evidence type="ECO:0000313" key="13">
    <source>
        <dbReference type="Proteomes" id="UP000632273"/>
    </source>
</evidence>
<evidence type="ECO:0000256" key="3">
    <source>
        <dbReference type="ARBA" id="ARBA00022452"/>
    </source>
</evidence>
<keyword evidence="5" id="KW-0732">Signal</keyword>
<dbReference type="InterPro" id="IPR008969">
    <property type="entry name" value="CarboxyPept-like_regulatory"/>
</dbReference>
<organism evidence="12 13">
    <name type="scientific">Hymenobacter cavernae</name>
    <dbReference type="NCBI Taxonomy" id="2044852"/>
    <lineage>
        <taxon>Bacteria</taxon>
        <taxon>Pseudomonadati</taxon>
        <taxon>Bacteroidota</taxon>
        <taxon>Cytophagia</taxon>
        <taxon>Cytophagales</taxon>
        <taxon>Hymenobacteraceae</taxon>
        <taxon>Hymenobacter</taxon>
    </lineage>
</organism>